<accession>A0A392QHB8</accession>
<comment type="caution">
    <text evidence="2">The sequence shown here is derived from an EMBL/GenBank/DDBJ whole genome shotgun (WGS) entry which is preliminary data.</text>
</comment>
<evidence type="ECO:0000313" key="3">
    <source>
        <dbReference type="Proteomes" id="UP000265520"/>
    </source>
</evidence>
<evidence type="ECO:0000313" key="2">
    <source>
        <dbReference type="EMBL" id="MCI23578.1"/>
    </source>
</evidence>
<dbReference type="Proteomes" id="UP000265520">
    <property type="component" value="Unassembled WGS sequence"/>
</dbReference>
<reference evidence="2 3" key="1">
    <citation type="journal article" date="2018" name="Front. Plant Sci.">
        <title>Red Clover (Trifolium pratense) and Zigzag Clover (T. medium) - A Picture of Genomic Similarities and Differences.</title>
        <authorList>
            <person name="Dluhosova J."/>
            <person name="Istvanek J."/>
            <person name="Nedelnik J."/>
            <person name="Repkova J."/>
        </authorList>
    </citation>
    <scope>NUCLEOTIDE SEQUENCE [LARGE SCALE GENOMIC DNA]</scope>
    <source>
        <strain evidence="3">cv. 10/8</strain>
        <tissue evidence="2">Leaf</tissue>
    </source>
</reference>
<keyword evidence="3" id="KW-1185">Reference proteome</keyword>
<feature type="region of interest" description="Disordered" evidence="1">
    <location>
        <begin position="1"/>
        <end position="28"/>
    </location>
</feature>
<feature type="non-terminal residue" evidence="2">
    <location>
        <position position="107"/>
    </location>
</feature>
<name>A0A392QHB8_9FABA</name>
<evidence type="ECO:0000256" key="1">
    <source>
        <dbReference type="SAM" id="MobiDB-lite"/>
    </source>
</evidence>
<organism evidence="2 3">
    <name type="scientific">Trifolium medium</name>
    <dbReference type="NCBI Taxonomy" id="97028"/>
    <lineage>
        <taxon>Eukaryota</taxon>
        <taxon>Viridiplantae</taxon>
        <taxon>Streptophyta</taxon>
        <taxon>Embryophyta</taxon>
        <taxon>Tracheophyta</taxon>
        <taxon>Spermatophyta</taxon>
        <taxon>Magnoliopsida</taxon>
        <taxon>eudicotyledons</taxon>
        <taxon>Gunneridae</taxon>
        <taxon>Pentapetalae</taxon>
        <taxon>rosids</taxon>
        <taxon>fabids</taxon>
        <taxon>Fabales</taxon>
        <taxon>Fabaceae</taxon>
        <taxon>Papilionoideae</taxon>
        <taxon>50 kb inversion clade</taxon>
        <taxon>NPAAA clade</taxon>
        <taxon>Hologalegina</taxon>
        <taxon>IRL clade</taxon>
        <taxon>Trifolieae</taxon>
        <taxon>Trifolium</taxon>
    </lineage>
</organism>
<feature type="non-terminal residue" evidence="2">
    <location>
        <position position="1"/>
    </location>
</feature>
<sequence length="107" mass="11352">EEMPILSGEPTPEKDTVKPSQASEVGGDRVLSQRCIPGSALSPVHQGIGKAIGVKFTNDNVNRFSGARQGRKGQASAGINNAGGEWVPMKILSWNIRGLGGLEKRKE</sequence>
<proteinExistence type="predicted"/>
<protein>
    <submittedName>
        <fullName evidence="2">Uncharacterized protein</fullName>
    </submittedName>
</protein>
<dbReference type="AlphaFoldDB" id="A0A392QHB8"/>
<dbReference type="EMBL" id="LXQA010136785">
    <property type="protein sequence ID" value="MCI23578.1"/>
    <property type="molecule type" value="Genomic_DNA"/>
</dbReference>